<dbReference type="InterPro" id="IPR007248">
    <property type="entry name" value="Mpv17_PMP22"/>
</dbReference>
<dbReference type="Proteomes" id="UP001652700">
    <property type="component" value="Unplaced"/>
</dbReference>
<feature type="transmembrane region" description="Helical" evidence="7">
    <location>
        <begin position="78"/>
        <end position="100"/>
    </location>
</feature>
<comment type="similarity">
    <text evidence="2 7">Belongs to the peroxisomal membrane protein PXMP2/4 family.</text>
</comment>
<evidence type="ECO:0000256" key="1">
    <source>
        <dbReference type="ARBA" id="ARBA00004141"/>
    </source>
</evidence>
<dbReference type="PANTHER" id="PTHR11266:SF17">
    <property type="entry name" value="PROTEIN MPV17"/>
    <property type="match status" value="1"/>
</dbReference>
<evidence type="ECO:0000256" key="2">
    <source>
        <dbReference type="ARBA" id="ARBA00006824"/>
    </source>
</evidence>
<keyword evidence="4 7" id="KW-1133">Transmembrane helix</keyword>
<dbReference type="AlphaFoldDB" id="A0A6P7FKF5"/>
<keyword evidence="9" id="KW-1185">Reference proteome</keyword>
<dbReference type="GO" id="GO:0005739">
    <property type="term" value="C:mitochondrion"/>
    <property type="evidence" value="ECO:0007669"/>
    <property type="project" value="TreeGrafter"/>
</dbReference>
<dbReference type="OrthoDB" id="430207at2759"/>
<evidence type="ECO:0000313" key="8">
    <source>
        <dbReference type="EnsemblMetazoa" id="XP_028136629.1"/>
    </source>
</evidence>
<evidence type="ECO:0000256" key="4">
    <source>
        <dbReference type="ARBA" id="ARBA00022989"/>
    </source>
</evidence>
<evidence type="ECO:0000256" key="5">
    <source>
        <dbReference type="ARBA" id="ARBA00023136"/>
    </source>
</evidence>
<comment type="subcellular location">
    <subcellularLocation>
        <location evidence="1">Membrane</location>
        <topology evidence="1">Multi-pass membrane protein</topology>
    </subcellularLocation>
</comment>
<protein>
    <recommendedName>
        <fullName evidence="6">Mitochondrial inner membrane protein Mpv17</fullName>
    </recommendedName>
</protein>
<organism evidence="10">
    <name type="scientific">Diabrotica virgifera virgifera</name>
    <name type="common">western corn rootworm</name>
    <dbReference type="NCBI Taxonomy" id="50390"/>
    <lineage>
        <taxon>Eukaryota</taxon>
        <taxon>Metazoa</taxon>
        <taxon>Ecdysozoa</taxon>
        <taxon>Arthropoda</taxon>
        <taxon>Hexapoda</taxon>
        <taxon>Insecta</taxon>
        <taxon>Pterygota</taxon>
        <taxon>Neoptera</taxon>
        <taxon>Endopterygota</taxon>
        <taxon>Coleoptera</taxon>
        <taxon>Polyphaga</taxon>
        <taxon>Cucujiformia</taxon>
        <taxon>Chrysomeloidea</taxon>
        <taxon>Chrysomelidae</taxon>
        <taxon>Galerucinae</taxon>
        <taxon>Diabroticina</taxon>
        <taxon>Diabroticites</taxon>
        <taxon>Diabrotica</taxon>
    </lineage>
</organism>
<accession>A0A6P7FKF5</accession>
<evidence type="ECO:0000256" key="6">
    <source>
        <dbReference type="ARBA" id="ARBA00049743"/>
    </source>
</evidence>
<dbReference type="GO" id="GO:0015267">
    <property type="term" value="F:channel activity"/>
    <property type="evidence" value="ECO:0007669"/>
    <property type="project" value="TreeGrafter"/>
</dbReference>
<feature type="transmembrane region" description="Helical" evidence="7">
    <location>
        <begin position="43"/>
        <end position="66"/>
    </location>
</feature>
<keyword evidence="3 7" id="KW-0812">Transmembrane</keyword>
<dbReference type="RefSeq" id="XP_028136629.1">
    <property type="nucleotide sequence ID" value="XM_028280828.1"/>
</dbReference>
<dbReference type="GO" id="GO:0016020">
    <property type="term" value="C:membrane"/>
    <property type="evidence" value="ECO:0007669"/>
    <property type="project" value="UniProtKB-SubCell"/>
</dbReference>
<dbReference type="InParanoid" id="A0A6P7FKF5"/>
<keyword evidence="5 7" id="KW-0472">Membrane</keyword>
<name>A0A6P7FKF5_DIAVI</name>
<sequence>MIIALSLSKASVENLHNLTQQINLNSLFKMLTFRKISRLFKNYFFVHVVQAGTLMSTGDLVAQVVVEKKTDTIDFERTIRFGFIGISVVGPAVSVWYRLLSKSKYSLLQRVAIDQLLFAPSLLPVMITSVNVLKGQNWFQIKDELKHKYFHILITNYKVWPLVQFINFKYIPLKYQVAFGQGVGIFWNTYLSLKIQ</sequence>
<evidence type="ECO:0000313" key="10">
    <source>
        <dbReference type="RefSeq" id="XP_028136629.1"/>
    </source>
</evidence>
<dbReference type="GO" id="GO:1901858">
    <property type="term" value="P:regulation of mitochondrial DNA metabolic process"/>
    <property type="evidence" value="ECO:0007669"/>
    <property type="project" value="TreeGrafter"/>
</dbReference>
<dbReference type="Pfam" id="PF04117">
    <property type="entry name" value="Mpv17_PMP22"/>
    <property type="match status" value="1"/>
</dbReference>
<dbReference type="PANTHER" id="PTHR11266">
    <property type="entry name" value="PEROXISOMAL MEMBRANE PROTEIN 2, PXMP2 MPV17"/>
    <property type="match status" value="1"/>
</dbReference>
<reference evidence="10" key="1">
    <citation type="submission" date="2025-04" db="UniProtKB">
        <authorList>
            <consortium name="RefSeq"/>
        </authorList>
    </citation>
    <scope>IDENTIFICATION</scope>
    <source>
        <tissue evidence="10">Whole insect</tissue>
    </source>
</reference>
<evidence type="ECO:0000256" key="3">
    <source>
        <dbReference type="ARBA" id="ARBA00022692"/>
    </source>
</evidence>
<dbReference type="KEGG" id="dvv:114331303"/>
<evidence type="ECO:0000256" key="7">
    <source>
        <dbReference type="RuleBase" id="RU363053"/>
    </source>
</evidence>
<proteinExistence type="inferred from homology"/>
<dbReference type="EnsemblMetazoa" id="XM_028280828.2">
    <property type="protein sequence ID" value="XP_028136629.1"/>
    <property type="gene ID" value="LOC114331303"/>
</dbReference>
<dbReference type="GeneID" id="114331303"/>
<evidence type="ECO:0000313" key="9">
    <source>
        <dbReference type="Proteomes" id="UP001652700"/>
    </source>
</evidence>
<reference evidence="8" key="2">
    <citation type="submission" date="2025-05" db="UniProtKB">
        <authorList>
            <consortium name="EnsemblMetazoa"/>
        </authorList>
    </citation>
    <scope>IDENTIFICATION</scope>
</reference>
<gene>
    <name evidence="10" type="primary">LOC114331303</name>
</gene>